<feature type="region of interest" description="Disordered" evidence="2">
    <location>
        <begin position="214"/>
        <end position="240"/>
    </location>
</feature>
<dbReference type="EMBL" id="JALLPJ020000016">
    <property type="protein sequence ID" value="KAL3804992.1"/>
    <property type="molecule type" value="Genomic_DNA"/>
</dbReference>
<dbReference type="InterPro" id="IPR011990">
    <property type="entry name" value="TPR-like_helical_dom_sf"/>
</dbReference>
<keyword evidence="1" id="KW-0677">Repeat</keyword>
<proteinExistence type="predicted"/>
<evidence type="ECO:0000256" key="1">
    <source>
        <dbReference type="ARBA" id="ARBA00022737"/>
    </source>
</evidence>
<name>A0ABD3QXG2_9STRA</name>
<organism evidence="3 4">
    <name type="scientific">Cyclotella atomus</name>
    <dbReference type="NCBI Taxonomy" id="382360"/>
    <lineage>
        <taxon>Eukaryota</taxon>
        <taxon>Sar</taxon>
        <taxon>Stramenopiles</taxon>
        <taxon>Ochrophyta</taxon>
        <taxon>Bacillariophyta</taxon>
        <taxon>Coscinodiscophyceae</taxon>
        <taxon>Thalassiosirophycidae</taxon>
        <taxon>Stephanodiscales</taxon>
        <taxon>Stephanodiscaceae</taxon>
        <taxon>Cyclotella</taxon>
    </lineage>
</organism>
<dbReference type="AlphaFoldDB" id="A0ABD3QXG2"/>
<dbReference type="PANTHER" id="PTHR47942">
    <property type="entry name" value="TETRATRICOPEPTIDE REPEAT (TPR)-LIKE SUPERFAMILY PROTEIN-RELATED"/>
    <property type="match status" value="1"/>
</dbReference>
<dbReference type="PANTHER" id="PTHR47942:SF63">
    <property type="entry name" value="PENTATRICOPEPTIDE REPEAT-CONTAINING PROTEIN"/>
    <property type="match status" value="1"/>
</dbReference>
<protein>
    <submittedName>
        <fullName evidence="3">Uncharacterized protein</fullName>
    </submittedName>
</protein>
<evidence type="ECO:0000313" key="4">
    <source>
        <dbReference type="Proteomes" id="UP001530400"/>
    </source>
</evidence>
<accession>A0ABD3QXG2</accession>
<reference evidence="3 4" key="1">
    <citation type="submission" date="2024-10" db="EMBL/GenBank/DDBJ databases">
        <title>Updated reference genomes for cyclostephanoid diatoms.</title>
        <authorList>
            <person name="Roberts W.R."/>
            <person name="Alverson A.J."/>
        </authorList>
    </citation>
    <scope>NUCLEOTIDE SEQUENCE [LARGE SCALE GENOMIC DNA]</scope>
    <source>
        <strain evidence="3 4">AJA010-31</strain>
    </source>
</reference>
<keyword evidence="4" id="KW-1185">Reference proteome</keyword>
<dbReference type="Proteomes" id="UP001530400">
    <property type="component" value="Unassembled WGS sequence"/>
</dbReference>
<evidence type="ECO:0000313" key="3">
    <source>
        <dbReference type="EMBL" id="KAL3804992.1"/>
    </source>
</evidence>
<feature type="region of interest" description="Disordered" evidence="2">
    <location>
        <begin position="9"/>
        <end position="81"/>
    </location>
</feature>
<gene>
    <name evidence="3" type="ORF">ACHAWO_001850</name>
</gene>
<evidence type="ECO:0000256" key="2">
    <source>
        <dbReference type="SAM" id="MobiDB-lite"/>
    </source>
</evidence>
<dbReference type="Gene3D" id="1.25.40.10">
    <property type="entry name" value="Tetratricopeptide repeat domain"/>
    <property type="match status" value="1"/>
</dbReference>
<comment type="caution">
    <text evidence="3">The sequence shown here is derived from an EMBL/GenBank/DDBJ whole genome shotgun (WGS) entry which is preliminary data.</text>
</comment>
<sequence length="947" mass="107054">MYRHLLLLQSRQLLPTPRPTPHIHQSTTRPHSDQPSRRPRPHQRPHYTDKHHPLIPQAYRRRPDDTAKHSSNLHSKKRRKRINGIAFSPALRFNQKIRRKKSAVVSLDTLLSIEAGLSIKLKGYNDRLMGVQDFATTSLMYNQKEERERDFPSLSTHNQGYDTIDTLNAMDISGLYGTEELYTEITSEFQSLIIGYCDVAEGICGSKRLENMVKSSPEEDSNSNHSNGNSNSSRVERKEYEEMVGKAEGYLEALESFCRNRVEAVKKGKKMVEEGGISDGSGGHKMLENVGSFLRGVFTGNNQSEFDEAWKGADGSKKEPQVGPITLENFDDFIRAHKNEDSYPDIALYEHMLSANTAAYAFGKQAKVESVERSNRLLTRWISLHCLQSKSNNDPVKTREVETLSTASEVGDSEYDDTKYPEQRLFHIVMRQNADLWSLEGSQRVEEWLRRMESLHQDGHVQFAPDVHAYNLVLLSYCNLCKNSIPPKPQAGGSKSRSASSSFDDLGSHNISQHVRKYILHGAENILLELGDSSDVDPNVLSLNLALNAIAKAGKNESDICAKTDRLLTKVLGQDKFDSLIDESVQDAIADSDELEPDLDTYHWLVNIYSGGNLFYIKRTMLLLEKMIKMRIAIGDDDDDIIAPSTGTFNNALRALQCKVDELSRLTRMGDVNIAKLSEATRQELQNYSPIDIAKVISPMIDAMVQFESAMPTRVTFLMMLQIWSRTKSKEAGDRAEELLSRMEALNSYNSLMPFSNAYTLVLRNWLTSAEAGRIGAVERAHRLLEIIEAQTGDANDAAEATSEDLLTTAIGIATDKTEEFNEFHIYDRSIYDYSKLYPMMLRICATYTGKEDTARAVDIAFQTCEKMMSRRTKPSGKAFELLYTTVDNYLRCHPGLPEYEKKKLKDRVFSLAEQNKVSKGELIGRWQQVQLRAEAADVNEEDDSEI</sequence>
<dbReference type="InterPro" id="IPR051222">
    <property type="entry name" value="PPR/CCM1_RNA-binding"/>
</dbReference>
<feature type="compositionally biased region" description="Low complexity" evidence="2">
    <location>
        <begin position="223"/>
        <end position="233"/>
    </location>
</feature>